<sequence length="55" mass="6748">MSKLIKKDGKYYRWRRGRLVEIPPEWVGKVTHPQTIRKRKSKKGRGRKFKRKVVR</sequence>
<dbReference type="AlphaFoldDB" id="A0A0F9RWP5"/>
<protein>
    <submittedName>
        <fullName evidence="2">Uncharacterized protein</fullName>
    </submittedName>
</protein>
<feature type="region of interest" description="Disordered" evidence="1">
    <location>
        <begin position="31"/>
        <end position="55"/>
    </location>
</feature>
<reference evidence="2" key="1">
    <citation type="journal article" date="2015" name="Nature">
        <title>Complex archaea that bridge the gap between prokaryotes and eukaryotes.</title>
        <authorList>
            <person name="Spang A."/>
            <person name="Saw J.H."/>
            <person name="Jorgensen S.L."/>
            <person name="Zaremba-Niedzwiedzka K."/>
            <person name="Martijn J."/>
            <person name="Lind A.E."/>
            <person name="van Eijk R."/>
            <person name="Schleper C."/>
            <person name="Guy L."/>
            <person name="Ettema T.J."/>
        </authorList>
    </citation>
    <scope>NUCLEOTIDE SEQUENCE</scope>
</reference>
<comment type="caution">
    <text evidence="2">The sequence shown here is derived from an EMBL/GenBank/DDBJ whole genome shotgun (WGS) entry which is preliminary data.</text>
</comment>
<organism evidence="2">
    <name type="scientific">marine sediment metagenome</name>
    <dbReference type="NCBI Taxonomy" id="412755"/>
    <lineage>
        <taxon>unclassified sequences</taxon>
        <taxon>metagenomes</taxon>
        <taxon>ecological metagenomes</taxon>
    </lineage>
</organism>
<accession>A0A0F9RWP5</accession>
<gene>
    <name evidence="2" type="ORF">LCGC14_0593400</name>
</gene>
<name>A0A0F9RWP5_9ZZZZ</name>
<evidence type="ECO:0000313" key="2">
    <source>
        <dbReference type="EMBL" id="KKN54362.1"/>
    </source>
</evidence>
<feature type="compositionally biased region" description="Basic residues" evidence="1">
    <location>
        <begin position="35"/>
        <end position="55"/>
    </location>
</feature>
<dbReference type="EMBL" id="LAZR01000932">
    <property type="protein sequence ID" value="KKN54362.1"/>
    <property type="molecule type" value="Genomic_DNA"/>
</dbReference>
<proteinExistence type="predicted"/>
<evidence type="ECO:0000256" key="1">
    <source>
        <dbReference type="SAM" id="MobiDB-lite"/>
    </source>
</evidence>